<accession>A0ABW3SVV7</accession>
<gene>
    <name evidence="2" type="ORF">ACFQ27_00605</name>
</gene>
<dbReference type="RefSeq" id="WP_377351992.1">
    <property type="nucleotide sequence ID" value="NZ_JBHTLQ010000001.1"/>
</dbReference>
<sequence length="400" mass="44685">MRAITRIVGAAVAAMTFGGAANAAPAPGVGELYRMSDAVSRSISPENLTGEKGQGARIQVEKGSARDAAQDLGTGWKVNPFVIIFPGNRLTLGEAEGPGVINHIWMTLGQPDYRSYILRIYWDGETTPSVEVPVGDFFASGFGRDAAPVIDSAVVAVNSGSGLNSFWQMPFRKKFRIEIENRGKAPVPIYYQINYALQPVPKDAAYLHAQFRMVDRLKPKTDFTILDGVKGQGHYVGTYLTHSAFSPGWWGEGEVKFYMDGDTDHPTINTTGEEDYFLGSYGYRRPDAQKKLQEVDFSSLYAGFHVFNKTDMWTEYYMKDRERRIGEYRWHILDPVRFKSDLKVTIQAIGWQGPPVRYLPLDDGFSSVAYWYQAEPHAAFPALPDDATLAWKPLKTPKPK</sequence>
<dbReference type="Pfam" id="PF11175">
    <property type="entry name" value="DUF2961"/>
    <property type="match status" value="1"/>
</dbReference>
<dbReference type="Gene3D" id="2.60.120.1390">
    <property type="match status" value="1"/>
</dbReference>
<reference evidence="3" key="1">
    <citation type="journal article" date="2019" name="Int. J. Syst. Evol. Microbiol.">
        <title>The Global Catalogue of Microorganisms (GCM) 10K type strain sequencing project: providing services to taxonomists for standard genome sequencing and annotation.</title>
        <authorList>
            <consortium name="The Broad Institute Genomics Platform"/>
            <consortium name="The Broad Institute Genome Sequencing Center for Infectious Disease"/>
            <person name="Wu L."/>
            <person name="Ma J."/>
        </authorList>
    </citation>
    <scope>NUCLEOTIDE SEQUENCE [LARGE SCALE GENOMIC DNA]</scope>
    <source>
        <strain evidence="3">CCUG 55074</strain>
    </source>
</reference>
<organism evidence="2 3">
    <name type="scientific">Phenylobacterium conjunctum</name>
    <dbReference type="NCBI Taxonomy" id="1298959"/>
    <lineage>
        <taxon>Bacteria</taxon>
        <taxon>Pseudomonadati</taxon>
        <taxon>Pseudomonadota</taxon>
        <taxon>Alphaproteobacteria</taxon>
        <taxon>Caulobacterales</taxon>
        <taxon>Caulobacteraceae</taxon>
        <taxon>Phenylobacterium</taxon>
    </lineage>
</organism>
<dbReference type="Proteomes" id="UP001597216">
    <property type="component" value="Unassembled WGS sequence"/>
</dbReference>
<dbReference type="EMBL" id="JBHTLQ010000001">
    <property type="protein sequence ID" value="MFD1189064.1"/>
    <property type="molecule type" value="Genomic_DNA"/>
</dbReference>
<keyword evidence="2" id="KW-0378">Hydrolase</keyword>
<keyword evidence="1" id="KW-0732">Signal</keyword>
<feature type="signal peptide" evidence="1">
    <location>
        <begin position="1"/>
        <end position="23"/>
    </location>
</feature>
<evidence type="ECO:0000313" key="2">
    <source>
        <dbReference type="EMBL" id="MFD1189064.1"/>
    </source>
</evidence>
<keyword evidence="3" id="KW-1185">Reference proteome</keyword>
<dbReference type="GO" id="GO:0016787">
    <property type="term" value="F:hydrolase activity"/>
    <property type="evidence" value="ECO:0007669"/>
    <property type="project" value="UniProtKB-KW"/>
</dbReference>
<comment type="caution">
    <text evidence="2">The sequence shown here is derived from an EMBL/GenBank/DDBJ whole genome shotgun (WGS) entry which is preliminary data.</text>
</comment>
<name>A0ABW3SVV7_9CAUL</name>
<feature type="chain" id="PRO_5045143339" evidence="1">
    <location>
        <begin position="24"/>
        <end position="400"/>
    </location>
</feature>
<proteinExistence type="predicted"/>
<evidence type="ECO:0000313" key="3">
    <source>
        <dbReference type="Proteomes" id="UP001597216"/>
    </source>
</evidence>
<evidence type="ECO:0000256" key="1">
    <source>
        <dbReference type="SAM" id="SignalP"/>
    </source>
</evidence>
<protein>
    <submittedName>
        <fullName evidence="2">Glycoside hydrolase family 172 protein</fullName>
    </submittedName>
</protein>
<dbReference type="InterPro" id="IPR021345">
    <property type="entry name" value="DUF2961"/>
</dbReference>